<dbReference type="GO" id="GO:0003676">
    <property type="term" value="F:nucleic acid binding"/>
    <property type="evidence" value="ECO:0007669"/>
    <property type="project" value="InterPro"/>
</dbReference>
<dbReference type="InterPro" id="IPR036397">
    <property type="entry name" value="RNaseH_sf"/>
</dbReference>
<sequence>MDWVTALPQSGDKSYNSCLVIVDRYRKTPILLPFHKDETAMDTALLLWSRAISHTGLFKNIITYHPQTDGLEERLIQALEDMIGRFCGNGLKFNDSDGFKHDWCTLIPALEVAYKTSVHSSTGQTPAISKKDGIQDSQQTN</sequence>
<evidence type="ECO:0000313" key="2">
    <source>
        <dbReference type="EMBL" id="MBW0541426.1"/>
    </source>
</evidence>
<dbReference type="SUPFAM" id="SSF53098">
    <property type="entry name" value="Ribonuclease H-like"/>
    <property type="match status" value="1"/>
</dbReference>
<dbReference type="EMBL" id="AVOT02046076">
    <property type="protein sequence ID" value="MBW0541426.1"/>
    <property type="molecule type" value="Genomic_DNA"/>
</dbReference>
<dbReference type="Gene3D" id="3.30.420.10">
    <property type="entry name" value="Ribonuclease H-like superfamily/Ribonuclease H"/>
    <property type="match status" value="1"/>
</dbReference>
<comment type="caution">
    <text evidence="2">The sequence shown here is derived from an EMBL/GenBank/DDBJ whole genome shotgun (WGS) entry which is preliminary data.</text>
</comment>
<evidence type="ECO:0008006" key="4">
    <source>
        <dbReference type="Google" id="ProtNLM"/>
    </source>
</evidence>
<proteinExistence type="predicted"/>
<feature type="region of interest" description="Disordered" evidence="1">
    <location>
        <begin position="121"/>
        <end position="141"/>
    </location>
</feature>
<dbReference type="Proteomes" id="UP000765509">
    <property type="component" value="Unassembled WGS sequence"/>
</dbReference>
<name>A0A9Q3FJK9_9BASI</name>
<dbReference type="OrthoDB" id="2273864at2759"/>
<organism evidence="2 3">
    <name type="scientific">Austropuccinia psidii MF-1</name>
    <dbReference type="NCBI Taxonomy" id="1389203"/>
    <lineage>
        <taxon>Eukaryota</taxon>
        <taxon>Fungi</taxon>
        <taxon>Dikarya</taxon>
        <taxon>Basidiomycota</taxon>
        <taxon>Pucciniomycotina</taxon>
        <taxon>Pucciniomycetes</taxon>
        <taxon>Pucciniales</taxon>
        <taxon>Sphaerophragmiaceae</taxon>
        <taxon>Austropuccinia</taxon>
    </lineage>
</organism>
<dbReference type="InterPro" id="IPR012337">
    <property type="entry name" value="RNaseH-like_sf"/>
</dbReference>
<reference evidence="2" key="1">
    <citation type="submission" date="2021-03" db="EMBL/GenBank/DDBJ databases">
        <title>Draft genome sequence of rust myrtle Austropuccinia psidii MF-1, a brazilian biotype.</title>
        <authorList>
            <person name="Quecine M.C."/>
            <person name="Pachon D.M.R."/>
            <person name="Bonatelli M.L."/>
            <person name="Correr F.H."/>
            <person name="Franceschini L.M."/>
            <person name="Leite T.F."/>
            <person name="Margarido G.R.A."/>
            <person name="Almeida C.A."/>
            <person name="Ferrarezi J.A."/>
            <person name="Labate C.A."/>
        </authorList>
    </citation>
    <scope>NUCLEOTIDE SEQUENCE</scope>
    <source>
        <strain evidence="2">MF-1</strain>
    </source>
</reference>
<evidence type="ECO:0000313" key="3">
    <source>
        <dbReference type="Proteomes" id="UP000765509"/>
    </source>
</evidence>
<gene>
    <name evidence="2" type="ORF">O181_081141</name>
</gene>
<dbReference type="AlphaFoldDB" id="A0A9Q3FJK9"/>
<protein>
    <recommendedName>
        <fullName evidence="4">Integrase catalytic domain-containing protein</fullName>
    </recommendedName>
</protein>
<keyword evidence="3" id="KW-1185">Reference proteome</keyword>
<evidence type="ECO:0000256" key="1">
    <source>
        <dbReference type="SAM" id="MobiDB-lite"/>
    </source>
</evidence>
<accession>A0A9Q3FJK9</accession>